<organism evidence="2 3">
    <name type="scientific">Dreissena polymorpha</name>
    <name type="common">Zebra mussel</name>
    <name type="synonym">Mytilus polymorpha</name>
    <dbReference type="NCBI Taxonomy" id="45954"/>
    <lineage>
        <taxon>Eukaryota</taxon>
        <taxon>Metazoa</taxon>
        <taxon>Spiralia</taxon>
        <taxon>Lophotrochozoa</taxon>
        <taxon>Mollusca</taxon>
        <taxon>Bivalvia</taxon>
        <taxon>Autobranchia</taxon>
        <taxon>Heteroconchia</taxon>
        <taxon>Euheterodonta</taxon>
        <taxon>Imparidentia</taxon>
        <taxon>Neoheterodontei</taxon>
        <taxon>Myida</taxon>
        <taxon>Dreissenoidea</taxon>
        <taxon>Dreissenidae</taxon>
        <taxon>Dreissena</taxon>
    </lineage>
</organism>
<keyword evidence="3" id="KW-1185">Reference proteome</keyword>
<dbReference type="EMBL" id="JAIWYP010000003">
    <property type="protein sequence ID" value="KAH3852488.1"/>
    <property type="molecule type" value="Genomic_DNA"/>
</dbReference>
<evidence type="ECO:0000313" key="3">
    <source>
        <dbReference type="Proteomes" id="UP000828390"/>
    </source>
</evidence>
<reference evidence="2" key="1">
    <citation type="journal article" date="2019" name="bioRxiv">
        <title>The Genome of the Zebra Mussel, Dreissena polymorpha: A Resource for Invasive Species Research.</title>
        <authorList>
            <person name="McCartney M.A."/>
            <person name="Auch B."/>
            <person name="Kono T."/>
            <person name="Mallez S."/>
            <person name="Zhang Y."/>
            <person name="Obille A."/>
            <person name="Becker A."/>
            <person name="Abrahante J.E."/>
            <person name="Garbe J."/>
            <person name="Badalamenti J.P."/>
            <person name="Herman A."/>
            <person name="Mangelson H."/>
            <person name="Liachko I."/>
            <person name="Sullivan S."/>
            <person name="Sone E.D."/>
            <person name="Koren S."/>
            <person name="Silverstein K.A.T."/>
            <person name="Beckman K.B."/>
            <person name="Gohl D.M."/>
        </authorList>
    </citation>
    <scope>NUCLEOTIDE SEQUENCE</scope>
    <source>
        <strain evidence="2">Duluth1</strain>
        <tissue evidence="2">Whole animal</tissue>
    </source>
</reference>
<feature type="region of interest" description="Disordered" evidence="1">
    <location>
        <begin position="73"/>
        <end position="96"/>
    </location>
</feature>
<dbReference type="AlphaFoldDB" id="A0A9D4L631"/>
<comment type="caution">
    <text evidence="2">The sequence shown here is derived from an EMBL/GenBank/DDBJ whole genome shotgun (WGS) entry which is preliminary data.</text>
</comment>
<evidence type="ECO:0000256" key="1">
    <source>
        <dbReference type="SAM" id="MobiDB-lite"/>
    </source>
</evidence>
<dbReference type="Proteomes" id="UP000828390">
    <property type="component" value="Unassembled WGS sequence"/>
</dbReference>
<reference evidence="2" key="2">
    <citation type="submission" date="2020-11" db="EMBL/GenBank/DDBJ databases">
        <authorList>
            <person name="McCartney M.A."/>
            <person name="Auch B."/>
            <person name="Kono T."/>
            <person name="Mallez S."/>
            <person name="Becker A."/>
            <person name="Gohl D.M."/>
            <person name="Silverstein K.A.T."/>
            <person name="Koren S."/>
            <person name="Bechman K.B."/>
            <person name="Herman A."/>
            <person name="Abrahante J.E."/>
            <person name="Garbe J."/>
        </authorList>
    </citation>
    <scope>NUCLEOTIDE SEQUENCE</scope>
    <source>
        <strain evidence="2">Duluth1</strain>
        <tissue evidence="2">Whole animal</tissue>
    </source>
</reference>
<protein>
    <submittedName>
        <fullName evidence="2">Uncharacterized protein</fullName>
    </submittedName>
</protein>
<proteinExistence type="predicted"/>
<sequence>MVWMGMANNMKPTIWMENDQLIPIVTQSNPAPDELLQIIHCNWYVGCKSSRCSYRRYRFPCTAVCDPCQTENCDNPKNSQEVCTEEEEVDTDNLTH</sequence>
<accession>A0A9D4L631</accession>
<feature type="compositionally biased region" description="Acidic residues" evidence="1">
    <location>
        <begin position="83"/>
        <end position="96"/>
    </location>
</feature>
<gene>
    <name evidence="2" type="ORF">DPMN_094998</name>
</gene>
<name>A0A9D4L631_DREPO</name>
<evidence type="ECO:0000313" key="2">
    <source>
        <dbReference type="EMBL" id="KAH3852488.1"/>
    </source>
</evidence>